<accession>A0AAD8S8L5</accession>
<proteinExistence type="predicted"/>
<evidence type="ECO:0000313" key="3">
    <source>
        <dbReference type="Proteomes" id="UP001231189"/>
    </source>
</evidence>
<protein>
    <submittedName>
        <fullName evidence="2">Uncharacterized protein</fullName>
    </submittedName>
</protein>
<evidence type="ECO:0000256" key="1">
    <source>
        <dbReference type="SAM" id="MobiDB-lite"/>
    </source>
</evidence>
<dbReference type="AlphaFoldDB" id="A0AAD8S8L5"/>
<sequence length="228" mass="25464">MEYPVVCIEDTNVVVFFLPSPYSRDRDIRVSGDKTRNDTPPAREMRFRKDIGVPPVAESVIEVPLAIDYVAVASRDHEILAALQEIPGLTRDEMLRAYSVIACHDRRRYQTLVALPMDMRKGYDGWENHGRVELEVSDNMMMQACVRAADELGGGEPGERGGWRGDLPPMRSWLVVPDVGTHLEETRGRLEGEASSWGKKGAGRPWGRRTHRLGGSTMAALGYEATAR</sequence>
<organism evidence="2 3">
    <name type="scientific">Lolium multiflorum</name>
    <name type="common">Italian ryegrass</name>
    <name type="synonym">Lolium perenne subsp. multiflorum</name>
    <dbReference type="NCBI Taxonomy" id="4521"/>
    <lineage>
        <taxon>Eukaryota</taxon>
        <taxon>Viridiplantae</taxon>
        <taxon>Streptophyta</taxon>
        <taxon>Embryophyta</taxon>
        <taxon>Tracheophyta</taxon>
        <taxon>Spermatophyta</taxon>
        <taxon>Magnoliopsida</taxon>
        <taxon>Liliopsida</taxon>
        <taxon>Poales</taxon>
        <taxon>Poaceae</taxon>
        <taxon>BOP clade</taxon>
        <taxon>Pooideae</taxon>
        <taxon>Poodae</taxon>
        <taxon>Poeae</taxon>
        <taxon>Poeae Chloroplast Group 2 (Poeae type)</taxon>
        <taxon>Loliodinae</taxon>
        <taxon>Loliinae</taxon>
        <taxon>Lolium</taxon>
    </lineage>
</organism>
<keyword evidence="3" id="KW-1185">Reference proteome</keyword>
<gene>
    <name evidence="2" type="ORF">QYE76_064661</name>
</gene>
<name>A0AAD8S8L5_LOLMU</name>
<comment type="caution">
    <text evidence="2">The sequence shown here is derived from an EMBL/GenBank/DDBJ whole genome shotgun (WGS) entry which is preliminary data.</text>
</comment>
<dbReference type="Proteomes" id="UP001231189">
    <property type="component" value="Unassembled WGS sequence"/>
</dbReference>
<evidence type="ECO:0000313" key="2">
    <source>
        <dbReference type="EMBL" id="KAK1646856.1"/>
    </source>
</evidence>
<reference evidence="2" key="1">
    <citation type="submission" date="2023-07" db="EMBL/GenBank/DDBJ databases">
        <title>A chromosome-level genome assembly of Lolium multiflorum.</title>
        <authorList>
            <person name="Chen Y."/>
            <person name="Copetti D."/>
            <person name="Kolliker R."/>
            <person name="Studer B."/>
        </authorList>
    </citation>
    <scope>NUCLEOTIDE SEQUENCE</scope>
    <source>
        <strain evidence="2">02402/16</strain>
        <tissue evidence="2">Leaf</tissue>
    </source>
</reference>
<feature type="region of interest" description="Disordered" evidence="1">
    <location>
        <begin position="190"/>
        <end position="211"/>
    </location>
</feature>
<dbReference type="EMBL" id="JAUUTY010000004">
    <property type="protein sequence ID" value="KAK1646856.1"/>
    <property type="molecule type" value="Genomic_DNA"/>
</dbReference>